<dbReference type="PROSITE" id="PS50987">
    <property type="entry name" value="HTH_ARSR_2"/>
    <property type="match status" value="1"/>
</dbReference>
<proteinExistence type="predicted"/>
<dbReference type="SUPFAM" id="SSF46785">
    <property type="entry name" value="Winged helix' DNA-binding domain"/>
    <property type="match status" value="1"/>
</dbReference>
<organism evidence="2 3">
    <name type="scientific">Hoeflea alexandrii</name>
    <dbReference type="NCBI Taxonomy" id="288436"/>
    <lineage>
        <taxon>Bacteria</taxon>
        <taxon>Pseudomonadati</taxon>
        <taxon>Pseudomonadota</taxon>
        <taxon>Alphaproteobacteria</taxon>
        <taxon>Hyphomicrobiales</taxon>
        <taxon>Rhizobiaceae</taxon>
        <taxon>Hoeflea</taxon>
    </lineage>
</organism>
<dbReference type="Proteomes" id="UP001320715">
    <property type="component" value="Unassembled WGS sequence"/>
</dbReference>
<name>A0ABT1CTZ8_9HYPH</name>
<dbReference type="InterPro" id="IPR036388">
    <property type="entry name" value="WH-like_DNA-bd_sf"/>
</dbReference>
<dbReference type="NCBIfam" id="NF033788">
    <property type="entry name" value="HTH_metalloreg"/>
    <property type="match status" value="1"/>
</dbReference>
<dbReference type="Pfam" id="PF12840">
    <property type="entry name" value="HTH_20"/>
    <property type="match status" value="1"/>
</dbReference>
<evidence type="ECO:0000313" key="2">
    <source>
        <dbReference type="EMBL" id="MCO6409676.1"/>
    </source>
</evidence>
<evidence type="ECO:0000259" key="1">
    <source>
        <dbReference type="PROSITE" id="PS50987"/>
    </source>
</evidence>
<dbReference type="InterPro" id="IPR036390">
    <property type="entry name" value="WH_DNA-bd_sf"/>
</dbReference>
<dbReference type="PANTHER" id="PTHR39168:SF1">
    <property type="entry name" value="TRANSCRIPTIONAL REGULATORY PROTEIN"/>
    <property type="match status" value="1"/>
</dbReference>
<gene>
    <name evidence="2" type="ORF">GTW23_15955</name>
</gene>
<dbReference type="InterPro" id="IPR011991">
    <property type="entry name" value="ArsR-like_HTH"/>
</dbReference>
<dbReference type="SMART" id="SM00418">
    <property type="entry name" value="HTH_ARSR"/>
    <property type="match status" value="1"/>
</dbReference>
<protein>
    <submittedName>
        <fullName evidence="2">Metalloregulator ArsR/SmtB family transcription factor</fullName>
    </submittedName>
</protein>
<dbReference type="CDD" id="cd00090">
    <property type="entry name" value="HTH_ARSR"/>
    <property type="match status" value="1"/>
</dbReference>
<reference evidence="2 3" key="1">
    <citation type="submission" date="2020-01" db="EMBL/GenBank/DDBJ databases">
        <title>Genomes of bacteria type strains.</title>
        <authorList>
            <person name="Chen J."/>
            <person name="Zhu S."/>
            <person name="Yang J."/>
        </authorList>
    </citation>
    <scope>NUCLEOTIDE SEQUENCE [LARGE SCALE GENOMIC DNA]</scope>
    <source>
        <strain evidence="2 3">DSM 16655</strain>
    </source>
</reference>
<accession>A0ABT1CTZ8</accession>
<comment type="caution">
    <text evidence="2">The sequence shown here is derived from an EMBL/GenBank/DDBJ whole genome shotgun (WGS) entry which is preliminary data.</text>
</comment>
<dbReference type="InterPro" id="IPR001845">
    <property type="entry name" value="HTH_ArsR_DNA-bd_dom"/>
</dbReference>
<dbReference type="InterPro" id="IPR052543">
    <property type="entry name" value="HTH_Metal-responsive_Reg"/>
</dbReference>
<keyword evidence="3" id="KW-1185">Reference proteome</keyword>
<dbReference type="Gene3D" id="1.10.10.10">
    <property type="entry name" value="Winged helix-like DNA-binding domain superfamily/Winged helix DNA-binding domain"/>
    <property type="match status" value="1"/>
</dbReference>
<feature type="domain" description="HTH arsR-type" evidence="1">
    <location>
        <begin position="1"/>
        <end position="94"/>
    </location>
</feature>
<dbReference type="PANTHER" id="PTHR39168">
    <property type="entry name" value="TRANSCRIPTIONAL REGULATOR-RELATED"/>
    <property type="match status" value="1"/>
</dbReference>
<evidence type="ECO:0000313" key="3">
    <source>
        <dbReference type="Proteomes" id="UP001320715"/>
    </source>
</evidence>
<dbReference type="EMBL" id="JAAAML010000003">
    <property type="protein sequence ID" value="MCO6409676.1"/>
    <property type="molecule type" value="Genomic_DNA"/>
</dbReference>
<dbReference type="RefSeq" id="WP_252916485.1">
    <property type="nucleotide sequence ID" value="NZ_JAAAML010000003.1"/>
</dbReference>
<sequence length="243" mass="26514">MKEGPDIAQLGALIGDPARANMLTALMAGGALTASKLAAEAGVTVQTASSHLKKLESADLLIQRKQGRHRYFALADDDVGALLETMMGLAARRGLTRTRTGPKDPALRKARVCYNHLAGELGVALYDGLLASAMLDEVDGEPVLTEAGRERMMQFGIDLAALETQRRPLCRSCLDWSARRTHLAGSLGQTLLSRFESLGWARREAASRVVHFTERGETELLATFCRQDQNSHGNRSQRIMRDT</sequence>